<name>A0AAW0G793_9APHY</name>
<dbReference type="GO" id="GO:0005737">
    <property type="term" value="C:cytoplasm"/>
    <property type="evidence" value="ECO:0007669"/>
    <property type="project" value="TreeGrafter"/>
</dbReference>
<dbReference type="PANTHER" id="PTHR12537">
    <property type="entry name" value="RNA BINDING PROTEIN PUMILIO-RELATED"/>
    <property type="match status" value="1"/>
</dbReference>
<evidence type="ECO:0000256" key="2">
    <source>
        <dbReference type="PROSITE-ProRule" id="PRU00317"/>
    </source>
</evidence>
<gene>
    <name evidence="4" type="ORF">QCA50_007116</name>
</gene>
<dbReference type="AlphaFoldDB" id="A0AAW0G793"/>
<keyword evidence="5" id="KW-1185">Reference proteome</keyword>
<feature type="domain" description="PUM-HD" evidence="3">
    <location>
        <begin position="1"/>
        <end position="105"/>
    </location>
</feature>
<accession>A0AAW0G793</accession>
<organism evidence="4 5">
    <name type="scientific">Cerrena zonata</name>
    <dbReference type="NCBI Taxonomy" id="2478898"/>
    <lineage>
        <taxon>Eukaryota</taxon>
        <taxon>Fungi</taxon>
        <taxon>Dikarya</taxon>
        <taxon>Basidiomycota</taxon>
        <taxon>Agaricomycotina</taxon>
        <taxon>Agaricomycetes</taxon>
        <taxon>Polyporales</taxon>
        <taxon>Cerrenaceae</taxon>
        <taxon>Cerrena</taxon>
    </lineage>
</organism>
<dbReference type="PROSITE" id="PS50303">
    <property type="entry name" value="PUM_HD"/>
    <property type="match status" value="1"/>
</dbReference>
<comment type="caution">
    <text evidence="4">The sequence shown here is derived from an EMBL/GenBank/DDBJ whole genome shotgun (WGS) entry which is preliminary data.</text>
</comment>
<dbReference type="Proteomes" id="UP001385951">
    <property type="component" value="Unassembled WGS sequence"/>
</dbReference>
<evidence type="ECO:0000256" key="1">
    <source>
        <dbReference type="ARBA" id="ARBA00022737"/>
    </source>
</evidence>
<dbReference type="Pfam" id="PF00806">
    <property type="entry name" value="PUF"/>
    <property type="match status" value="2"/>
</dbReference>
<keyword evidence="1" id="KW-0677">Repeat</keyword>
<sequence>MLFLAQQKFASRVCEKASITSTAEMRSALIDEIVIPKCKDMDVITTMICDQYANYVLQRALSVSEGVQKEALQNKVENLRNIQLQRPNGCFQATDSVLEGDSVNENDDNGAQAIRIYR</sequence>
<dbReference type="PROSITE" id="PS50302">
    <property type="entry name" value="PUM"/>
    <property type="match status" value="1"/>
</dbReference>
<protein>
    <recommendedName>
        <fullName evidence="3">PUM-HD domain-containing protein</fullName>
    </recommendedName>
</protein>
<dbReference type="InterPro" id="IPR001313">
    <property type="entry name" value="Pumilio_RNA-bd_rpt"/>
</dbReference>
<evidence type="ECO:0000313" key="4">
    <source>
        <dbReference type="EMBL" id="KAK7689325.1"/>
    </source>
</evidence>
<reference evidence="4 5" key="1">
    <citation type="submission" date="2022-09" db="EMBL/GenBank/DDBJ databases">
        <authorList>
            <person name="Palmer J.M."/>
        </authorList>
    </citation>
    <scope>NUCLEOTIDE SEQUENCE [LARGE SCALE GENOMIC DNA]</scope>
    <source>
        <strain evidence="4 5">DSM 7382</strain>
    </source>
</reference>
<proteinExistence type="predicted"/>
<dbReference type="GO" id="GO:0010608">
    <property type="term" value="P:post-transcriptional regulation of gene expression"/>
    <property type="evidence" value="ECO:0007669"/>
    <property type="project" value="TreeGrafter"/>
</dbReference>
<dbReference type="InterPro" id="IPR011989">
    <property type="entry name" value="ARM-like"/>
</dbReference>
<evidence type="ECO:0000259" key="3">
    <source>
        <dbReference type="PROSITE" id="PS50303"/>
    </source>
</evidence>
<dbReference type="EMBL" id="JASBNA010000008">
    <property type="protein sequence ID" value="KAK7689325.1"/>
    <property type="molecule type" value="Genomic_DNA"/>
</dbReference>
<dbReference type="PANTHER" id="PTHR12537:SF112">
    <property type="entry name" value="FEM-3 MRNA-BINDING FACTOR 1-RELATED"/>
    <property type="match status" value="1"/>
</dbReference>
<dbReference type="Gene3D" id="1.25.10.10">
    <property type="entry name" value="Leucine-rich Repeat Variant"/>
    <property type="match status" value="1"/>
</dbReference>
<dbReference type="InterPro" id="IPR016024">
    <property type="entry name" value="ARM-type_fold"/>
</dbReference>
<feature type="repeat" description="Pumilio" evidence="2">
    <location>
        <begin position="32"/>
        <end position="74"/>
    </location>
</feature>
<dbReference type="GO" id="GO:0005634">
    <property type="term" value="C:nucleus"/>
    <property type="evidence" value="ECO:0007669"/>
    <property type="project" value="TreeGrafter"/>
</dbReference>
<dbReference type="SUPFAM" id="SSF48371">
    <property type="entry name" value="ARM repeat"/>
    <property type="match status" value="1"/>
</dbReference>
<dbReference type="InterPro" id="IPR033133">
    <property type="entry name" value="PUM-HD"/>
</dbReference>
<dbReference type="GO" id="GO:0003730">
    <property type="term" value="F:mRNA 3'-UTR binding"/>
    <property type="evidence" value="ECO:0007669"/>
    <property type="project" value="TreeGrafter"/>
</dbReference>
<evidence type="ECO:0000313" key="5">
    <source>
        <dbReference type="Proteomes" id="UP001385951"/>
    </source>
</evidence>